<proteinExistence type="inferred from homology"/>
<dbReference type="InterPro" id="IPR004923">
    <property type="entry name" value="FTR1/Fip1/EfeU"/>
</dbReference>
<dbReference type="PANTHER" id="PTHR31632:SF2">
    <property type="entry name" value="PLASMA MEMBRANE IRON PERMEASE"/>
    <property type="match status" value="1"/>
</dbReference>
<accession>A0A6J7GC19</accession>
<comment type="subcellular location">
    <subcellularLocation>
        <location evidence="1">Membrane</location>
        <topology evidence="1">Multi-pass membrane protein</topology>
    </subcellularLocation>
</comment>
<evidence type="ECO:0000256" key="6">
    <source>
        <dbReference type="SAM" id="Phobius"/>
    </source>
</evidence>
<keyword evidence="3 6" id="KW-0812">Transmembrane</keyword>
<evidence type="ECO:0000256" key="5">
    <source>
        <dbReference type="ARBA" id="ARBA00023136"/>
    </source>
</evidence>
<dbReference type="NCBIfam" id="NF041756">
    <property type="entry name" value="EfeU"/>
    <property type="match status" value="1"/>
</dbReference>
<dbReference type="EMBL" id="CAFBMC010000055">
    <property type="protein sequence ID" value="CAB4902575.1"/>
    <property type="molecule type" value="Genomic_DNA"/>
</dbReference>
<evidence type="ECO:0000256" key="2">
    <source>
        <dbReference type="ARBA" id="ARBA00008333"/>
    </source>
</evidence>
<feature type="transmembrane region" description="Helical" evidence="6">
    <location>
        <begin position="179"/>
        <end position="198"/>
    </location>
</feature>
<protein>
    <submittedName>
        <fullName evidence="7">Unannotated protein</fullName>
    </submittedName>
</protein>
<dbReference type="Pfam" id="PF03239">
    <property type="entry name" value="FTR1"/>
    <property type="match status" value="1"/>
</dbReference>
<feature type="transmembrane region" description="Helical" evidence="6">
    <location>
        <begin position="6"/>
        <end position="26"/>
    </location>
</feature>
<dbReference type="PANTHER" id="PTHR31632">
    <property type="entry name" value="IRON TRANSPORTER FTH1"/>
    <property type="match status" value="1"/>
</dbReference>
<feature type="transmembrane region" description="Helical" evidence="6">
    <location>
        <begin position="240"/>
        <end position="261"/>
    </location>
</feature>
<reference evidence="7" key="1">
    <citation type="submission" date="2020-05" db="EMBL/GenBank/DDBJ databases">
        <authorList>
            <person name="Chiriac C."/>
            <person name="Salcher M."/>
            <person name="Ghai R."/>
            <person name="Kavagutti S V."/>
        </authorList>
    </citation>
    <scope>NUCLEOTIDE SEQUENCE</scope>
</reference>
<feature type="transmembrane region" description="Helical" evidence="6">
    <location>
        <begin position="38"/>
        <end position="58"/>
    </location>
</feature>
<feature type="transmembrane region" description="Helical" evidence="6">
    <location>
        <begin position="112"/>
        <end position="137"/>
    </location>
</feature>
<evidence type="ECO:0000313" key="7">
    <source>
        <dbReference type="EMBL" id="CAB4902575.1"/>
    </source>
</evidence>
<keyword evidence="5 6" id="KW-0472">Membrane</keyword>
<gene>
    <name evidence="7" type="ORF">UFOPK3495_01044</name>
</gene>
<evidence type="ECO:0000256" key="3">
    <source>
        <dbReference type="ARBA" id="ARBA00022692"/>
    </source>
</evidence>
<organism evidence="7">
    <name type="scientific">freshwater metagenome</name>
    <dbReference type="NCBI Taxonomy" id="449393"/>
    <lineage>
        <taxon>unclassified sequences</taxon>
        <taxon>metagenomes</taxon>
        <taxon>ecological metagenomes</taxon>
    </lineage>
</organism>
<keyword evidence="4 6" id="KW-1133">Transmembrane helix</keyword>
<feature type="transmembrane region" description="Helical" evidence="6">
    <location>
        <begin position="149"/>
        <end position="167"/>
    </location>
</feature>
<evidence type="ECO:0000256" key="1">
    <source>
        <dbReference type="ARBA" id="ARBA00004141"/>
    </source>
</evidence>
<comment type="similarity">
    <text evidence="2">Belongs to the oxidase-dependent Fe transporter (OFeT) (TC 9.A.10.1) family.</text>
</comment>
<sequence>MFSNFLIGLREGIEAALIVSILVAYVVKLGQQHLLPRLWAGVGLAIALSVGFASLLAITSNELSERAEQIFAGTTSIAAVALITWMIFWMAKRARFIKGQLQGEVDAALDKGSWALAIIAFVAVIREGLETALFLYAGISSSGGTSEPVIGALLGLLTAVVIGVIIYRGAVSLDLGKLFRWTGFALIIVAAGLLAYAVHEYQEAGLLPGEDNVAFDISSTIPPESWYGSLLKGVFSFRPVTTWLEIIVWWAYAVPVLVLFLKKTKRQAPQKQPLAQQAA</sequence>
<dbReference type="GO" id="GO:0033573">
    <property type="term" value="C:high-affinity iron permease complex"/>
    <property type="evidence" value="ECO:0007669"/>
    <property type="project" value="InterPro"/>
</dbReference>
<evidence type="ECO:0000256" key="4">
    <source>
        <dbReference type="ARBA" id="ARBA00022989"/>
    </source>
</evidence>
<name>A0A6J7GC19_9ZZZZ</name>
<dbReference type="AlphaFoldDB" id="A0A6J7GC19"/>
<feature type="transmembrane region" description="Helical" evidence="6">
    <location>
        <begin position="70"/>
        <end position="91"/>
    </location>
</feature>
<dbReference type="GO" id="GO:0015093">
    <property type="term" value="F:ferrous iron transmembrane transporter activity"/>
    <property type="evidence" value="ECO:0007669"/>
    <property type="project" value="TreeGrafter"/>
</dbReference>